<dbReference type="InterPro" id="IPR000847">
    <property type="entry name" value="LysR_HTH_N"/>
</dbReference>
<dbReference type="SUPFAM" id="SSF53850">
    <property type="entry name" value="Periplasmic binding protein-like II"/>
    <property type="match status" value="1"/>
</dbReference>
<dbReference type="SUPFAM" id="SSF46785">
    <property type="entry name" value="Winged helix' DNA-binding domain"/>
    <property type="match status" value="1"/>
</dbReference>
<dbReference type="FunFam" id="1.10.10.10:FF:000001">
    <property type="entry name" value="LysR family transcriptional regulator"/>
    <property type="match status" value="1"/>
</dbReference>
<evidence type="ECO:0000313" key="7">
    <source>
        <dbReference type="Proteomes" id="UP001320119"/>
    </source>
</evidence>
<dbReference type="FunFam" id="3.40.190.290:FF:000001">
    <property type="entry name" value="Transcriptional regulator, LysR family"/>
    <property type="match status" value="1"/>
</dbReference>
<dbReference type="KEGG" id="marq:MARGE09_P0689"/>
<dbReference type="RefSeq" id="WP_236985988.1">
    <property type="nucleotide sequence ID" value="NZ_AP023086.1"/>
</dbReference>
<evidence type="ECO:0000256" key="3">
    <source>
        <dbReference type="ARBA" id="ARBA00023125"/>
    </source>
</evidence>
<dbReference type="PROSITE" id="PS50931">
    <property type="entry name" value="HTH_LYSR"/>
    <property type="match status" value="1"/>
</dbReference>
<dbReference type="Gene3D" id="3.40.190.290">
    <property type="match status" value="1"/>
</dbReference>
<dbReference type="Gene3D" id="1.10.10.10">
    <property type="entry name" value="Winged helix-like DNA-binding domain superfamily/Winged helix DNA-binding domain"/>
    <property type="match status" value="1"/>
</dbReference>
<dbReference type="PANTHER" id="PTHR30537">
    <property type="entry name" value="HTH-TYPE TRANSCRIPTIONAL REGULATOR"/>
    <property type="match status" value="1"/>
</dbReference>
<dbReference type="InterPro" id="IPR036388">
    <property type="entry name" value="WH-like_DNA-bd_sf"/>
</dbReference>
<organism evidence="6 7">
    <name type="scientific">Marinagarivorans cellulosilyticus</name>
    <dbReference type="NCBI Taxonomy" id="2721545"/>
    <lineage>
        <taxon>Bacteria</taxon>
        <taxon>Pseudomonadati</taxon>
        <taxon>Pseudomonadota</taxon>
        <taxon>Gammaproteobacteria</taxon>
        <taxon>Cellvibrionales</taxon>
        <taxon>Cellvibrionaceae</taxon>
        <taxon>Marinagarivorans</taxon>
    </lineage>
</organism>
<gene>
    <name evidence="6" type="ORF">MARGE09_P0689</name>
</gene>
<reference evidence="6 7" key="1">
    <citation type="journal article" date="2022" name="IScience">
        <title>An ultrasensitive nanofiber-based assay for enzymatic hydrolysis and deep-sea microbial degradation of cellulose.</title>
        <authorList>
            <person name="Tsudome M."/>
            <person name="Tachioka M."/>
            <person name="Miyazaki M."/>
            <person name="Uchimura K."/>
            <person name="Tsuda M."/>
            <person name="Takaki Y."/>
            <person name="Deguchi S."/>
        </authorList>
    </citation>
    <scope>NUCLEOTIDE SEQUENCE [LARGE SCALE GENOMIC DNA]</scope>
    <source>
        <strain evidence="6 7">GE09</strain>
    </source>
</reference>
<comment type="similarity">
    <text evidence="1">Belongs to the LysR transcriptional regulatory family.</text>
</comment>
<dbReference type="AlphaFoldDB" id="A0AAN1WF70"/>
<evidence type="ECO:0000256" key="2">
    <source>
        <dbReference type="ARBA" id="ARBA00023015"/>
    </source>
</evidence>
<dbReference type="Pfam" id="PF03466">
    <property type="entry name" value="LysR_substrate"/>
    <property type="match status" value="1"/>
</dbReference>
<dbReference type="InterPro" id="IPR058163">
    <property type="entry name" value="LysR-type_TF_proteobact-type"/>
</dbReference>
<evidence type="ECO:0000259" key="5">
    <source>
        <dbReference type="PROSITE" id="PS50931"/>
    </source>
</evidence>
<dbReference type="InterPro" id="IPR005119">
    <property type="entry name" value="LysR_subst-bd"/>
</dbReference>
<dbReference type="Pfam" id="PF00126">
    <property type="entry name" value="HTH_1"/>
    <property type="match status" value="1"/>
</dbReference>
<dbReference type="Proteomes" id="UP001320119">
    <property type="component" value="Chromosome"/>
</dbReference>
<protein>
    <recommendedName>
        <fullName evidence="5">HTH lysR-type domain-containing protein</fullName>
    </recommendedName>
</protein>
<accession>A0AAN1WF70</accession>
<dbReference type="InterPro" id="IPR036390">
    <property type="entry name" value="WH_DNA-bd_sf"/>
</dbReference>
<dbReference type="GO" id="GO:0006351">
    <property type="term" value="P:DNA-templated transcription"/>
    <property type="evidence" value="ECO:0007669"/>
    <property type="project" value="TreeGrafter"/>
</dbReference>
<keyword evidence="4" id="KW-0804">Transcription</keyword>
<keyword evidence="3" id="KW-0238">DNA-binding</keyword>
<dbReference type="EMBL" id="AP023086">
    <property type="protein sequence ID" value="BCD96489.1"/>
    <property type="molecule type" value="Genomic_DNA"/>
</dbReference>
<evidence type="ECO:0000313" key="6">
    <source>
        <dbReference type="EMBL" id="BCD96489.1"/>
    </source>
</evidence>
<sequence length="294" mass="32219">MDTLEGMRVFIAVARKQSFTGGAKVLGISTKLASKYVAQLEAKLSAQLFNRTTRSVSLTATGASYLERCSAIVDQLDELEDLVQQRQAELAGPIRITAPTGFGSHQLIQALNPFQLANPKVEIDLHLSDQRVAIVEEGFDLAVRFGALEDSTLIARKLMNMRVVTFASPAYLAQHGTPRTPEELSEHNCVISKAATHPYHWKFNNTGKTLTVVVSGSHQANAPRAVAHMVAGGIGISRGPLYSVAPFLKSGQLQLVLEDYEREGFSLYAVYPTSRHLTARIRALIDHLVDYFSQ</sequence>
<feature type="domain" description="HTH lysR-type" evidence="5">
    <location>
        <begin position="1"/>
        <end position="59"/>
    </location>
</feature>
<dbReference type="PANTHER" id="PTHR30537:SF35">
    <property type="entry name" value="TRANSCRIPTIONAL REGULATORY PROTEIN"/>
    <property type="match status" value="1"/>
</dbReference>
<evidence type="ECO:0000256" key="4">
    <source>
        <dbReference type="ARBA" id="ARBA00023163"/>
    </source>
</evidence>
<dbReference type="GO" id="GO:0003700">
    <property type="term" value="F:DNA-binding transcription factor activity"/>
    <property type="evidence" value="ECO:0007669"/>
    <property type="project" value="InterPro"/>
</dbReference>
<keyword evidence="2" id="KW-0805">Transcription regulation</keyword>
<dbReference type="GO" id="GO:0043565">
    <property type="term" value="F:sequence-specific DNA binding"/>
    <property type="evidence" value="ECO:0007669"/>
    <property type="project" value="TreeGrafter"/>
</dbReference>
<evidence type="ECO:0000256" key="1">
    <source>
        <dbReference type="ARBA" id="ARBA00009437"/>
    </source>
</evidence>
<keyword evidence="7" id="KW-1185">Reference proteome</keyword>
<name>A0AAN1WF70_9GAMM</name>
<dbReference type="CDD" id="cd08422">
    <property type="entry name" value="PBP2_CrgA_like"/>
    <property type="match status" value="1"/>
</dbReference>
<proteinExistence type="inferred from homology"/>